<accession>A0AAF0I4H0</accession>
<keyword evidence="1" id="KW-0472">Membrane</keyword>
<name>A0AAF0I4H0_9BACT</name>
<feature type="transmembrane region" description="Helical" evidence="1">
    <location>
        <begin position="78"/>
        <end position="96"/>
    </location>
</feature>
<evidence type="ECO:0000256" key="1">
    <source>
        <dbReference type="SAM" id="Phobius"/>
    </source>
</evidence>
<evidence type="ECO:0000313" key="3">
    <source>
        <dbReference type="Proteomes" id="UP001218638"/>
    </source>
</evidence>
<keyword evidence="1" id="KW-0812">Transmembrane</keyword>
<organism evidence="2 3">
    <name type="scientific">Synoicihabitans lomoniglobus</name>
    <dbReference type="NCBI Taxonomy" id="2909285"/>
    <lineage>
        <taxon>Bacteria</taxon>
        <taxon>Pseudomonadati</taxon>
        <taxon>Verrucomicrobiota</taxon>
        <taxon>Opitutia</taxon>
        <taxon>Opitutales</taxon>
        <taxon>Opitutaceae</taxon>
        <taxon>Synoicihabitans</taxon>
    </lineage>
</organism>
<keyword evidence="1" id="KW-1133">Transmembrane helix</keyword>
<sequence length="211" mass="23384">MKRLWLVVTALVGIHVVLTIVHYQFQEIPWLFRQIFDVDEEDSFPTWYSASALLLTATVLWVQANLTKSQRDPMAPAWRGLAVGFLFLSVDEIAGMHEMLNSVTEISWAVPGGVVAAVVGVVYGRFLLKLPRRIAVWFCVAGGIYVGGAVGIELLTEPFLINDALDTLPYNIWTAVEEGMEMGGVLLFLNALIGHMTNEAPETVLRIKLGR</sequence>
<dbReference type="EMBL" id="CP119075">
    <property type="protein sequence ID" value="WED66779.1"/>
    <property type="molecule type" value="Genomic_DNA"/>
</dbReference>
<dbReference type="RefSeq" id="WP_330928941.1">
    <property type="nucleotide sequence ID" value="NZ_CP119075.1"/>
</dbReference>
<dbReference type="KEGG" id="slom:PXH66_07945"/>
<keyword evidence="3" id="KW-1185">Reference proteome</keyword>
<dbReference type="Proteomes" id="UP001218638">
    <property type="component" value="Chromosome"/>
</dbReference>
<evidence type="ECO:0000313" key="2">
    <source>
        <dbReference type="EMBL" id="WED66779.1"/>
    </source>
</evidence>
<gene>
    <name evidence="2" type="ORF">PXH66_07945</name>
</gene>
<protein>
    <submittedName>
        <fullName evidence="2">Uncharacterized protein</fullName>
    </submittedName>
</protein>
<feature type="transmembrane region" description="Helical" evidence="1">
    <location>
        <begin position="135"/>
        <end position="155"/>
    </location>
</feature>
<feature type="transmembrane region" description="Helical" evidence="1">
    <location>
        <begin position="108"/>
        <end position="128"/>
    </location>
</feature>
<reference evidence="2" key="1">
    <citation type="submission" date="2023-03" db="EMBL/GenBank/DDBJ databases">
        <title>Lomoglobus Profundus gen. nov., sp. nov., a novel member of the phylum Verrucomicrobia, isolated from deep-marine sediment of South China Sea.</title>
        <authorList>
            <person name="Ahmad T."/>
            <person name="Ishaq S.E."/>
            <person name="Wang F."/>
        </authorList>
    </citation>
    <scope>NUCLEOTIDE SEQUENCE</scope>
    <source>
        <strain evidence="2">LMO-M01</strain>
    </source>
</reference>
<dbReference type="AlphaFoldDB" id="A0AAF0I4H0"/>
<feature type="transmembrane region" description="Helical" evidence="1">
    <location>
        <begin position="47"/>
        <end position="66"/>
    </location>
</feature>
<proteinExistence type="predicted"/>